<gene>
    <name evidence="2" type="ORF">TIFTF001_026918</name>
</gene>
<proteinExistence type="predicted"/>
<dbReference type="Proteomes" id="UP001187192">
    <property type="component" value="Unassembled WGS sequence"/>
</dbReference>
<sequence length="398" mass="44768">MPFVVAAFDVSAVFITATNHVAATIPTSGETNGSIENSSDEEVDKEDYDLSRTVLTSELQELPPLILSEYFSAKVTVRSRMTIFEDIQKWIWAFEAMLKLCEMIAKKLTLNNKNKNGSRWLRWQNVQNPIGTSFDPCLKAMRSADFTVRPTLYPSSKERQREYYLRMERCEDCNDDVIDGLTKLLEGDVILCSAADSDERNDELRSSHISLDPATISRSFPASSAHEQMIRASTPVVWQRQHPMPTSPTSLDPATTSRSFLTRSTHEQIRASTPGDWKTHGPTPTFSTPIGPQTHGAMPTASTPSLESLMHYIDRRIGEHQTYMKSMLANHEAAIVQKIEANNKAIMHKIESAMAMNKEACNGRVNIEFEQQLSQSVETRYSGVIILNPNNIPHKMNE</sequence>
<feature type="region of interest" description="Disordered" evidence="1">
    <location>
        <begin position="264"/>
        <end position="283"/>
    </location>
</feature>
<dbReference type="AlphaFoldDB" id="A0AA88DM06"/>
<organism evidence="2 3">
    <name type="scientific">Ficus carica</name>
    <name type="common">Common fig</name>
    <dbReference type="NCBI Taxonomy" id="3494"/>
    <lineage>
        <taxon>Eukaryota</taxon>
        <taxon>Viridiplantae</taxon>
        <taxon>Streptophyta</taxon>
        <taxon>Embryophyta</taxon>
        <taxon>Tracheophyta</taxon>
        <taxon>Spermatophyta</taxon>
        <taxon>Magnoliopsida</taxon>
        <taxon>eudicotyledons</taxon>
        <taxon>Gunneridae</taxon>
        <taxon>Pentapetalae</taxon>
        <taxon>rosids</taxon>
        <taxon>fabids</taxon>
        <taxon>Rosales</taxon>
        <taxon>Moraceae</taxon>
        <taxon>Ficeae</taxon>
        <taxon>Ficus</taxon>
    </lineage>
</organism>
<protein>
    <submittedName>
        <fullName evidence="2">Uncharacterized protein</fullName>
    </submittedName>
</protein>
<dbReference type="EMBL" id="BTGU01000073">
    <property type="protein sequence ID" value="GMN57806.1"/>
    <property type="molecule type" value="Genomic_DNA"/>
</dbReference>
<reference evidence="2" key="1">
    <citation type="submission" date="2023-07" db="EMBL/GenBank/DDBJ databases">
        <title>draft genome sequence of fig (Ficus carica).</title>
        <authorList>
            <person name="Takahashi T."/>
            <person name="Nishimura K."/>
        </authorList>
    </citation>
    <scope>NUCLEOTIDE SEQUENCE</scope>
</reference>
<accession>A0AA88DM06</accession>
<name>A0AA88DM06_FICCA</name>
<keyword evidence="3" id="KW-1185">Reference proteome</keyword>
<evidence type="ECO:0000313" key="2">
    <source>
        <dbReference type="EMBL" id="GMN57806.1"/>
    </source>
</evidence>
<evidence type="ECO:0000256" key="1">
    <source>
        <dbReference type="SAM" id="MobiDB-lite"/>
    </source>
</evidence>
<comment type="caution">
    <text evidence="2">The sequence shown here is derived from an EMBL/GenBank/DDBJ whole genome shotgun (WGS) entry which is preliminary data.</text>
</comment>
<evidence type="ECO:0000313" key="3">
    <source>
        <dbReference type="Proteomes" id="UP001187192"/>
    </source>
</evidence>